<dbReference type="GO" id="GO:0016491">
    <property type="term" value="F:oxidoreductase activity"/>
    <property type="evidence" value="ECO:0007669"/>
    <property type="project" value="InterPro"/>
</dbReference>
<organism evidence="1 2">
    <name type="scientific">Marinobacterium aestuarii</name>
    <dbReference type="NCBI Taxonomy" id="1821621"/>
    <lineage>
        <taxon>Bacteria</taxon>
        <taxon>Pseudomonadati</taxon>
        <taxon>Pseudomonadota</taxon>
        <taxon>Gammaproteobacteria</taxon>
        <taxon>Oceanospirillales</taxon>
        <taxon>Oceanospirillaceae</taxon>
        <taxon>Marinobacterium</taxon>
    </lineage>
</organism>
<gene>
    <name evidence="1" type="ORF">A8C75_02005</name>
</gene>
<reference evidence="2" key="1">
    <citation type="submission" date="2016-05" db="EMBL/GenBank/DDBJ databases">
        <authorList>
            <person name="Baek K."/>
            <person name="Yang S.-J."/>
        </authorList>
    </citation>
    <scope>NUCLEOTIDE SEQUENCE [LARGE SCALE GENOMIC DNA]</scope>
    <source>
        <strain evidence="2">ST58-10</strain>
    </source>
</reference>
<dbReference type="EMBL" id="CP015839">
    <property type="protein sequence ID" value="ANG61356.1"/>
    <property type="molecule type" value="Genomic_DNA"/>
</dbReference>
<dbReference type="OrthoDB" id="6659650at2"/>
<reference evidence="1 2" key="2">
    <citation type="journal article" date="2018" name="Int. J. Syst. Evol. Microbiol.">
        <title>Marinobacterium aestuarii sp. nov., a benzene-degrading marine bacterium isolated from estuary sediment.</title>
        <authorList>
            <person name="Bae S.S."/>
            <person name="Jung J."/>
            <person name="Chung D."/>
            <person name="Baek K."/>
        </authorList>
    </citation>
    <scope>NUCLEOTIDE SEQUENCE [LARGE SCALE GENOMIC DNA]</scope>
    <source>
        <strain evidence="1 2">ST58-10</strain>
    </source>
</reference>
<name>A0A1A9ETX8_9GAMM</name>
<accession>A0A1A9ETX8</accession>
<evidence type="ECO:0000313" key="1">
    <source>
        <dbReference type="EMBL" id="ANG61356.1"/>
    </source>
</evidence>
<dbReference type="SUPFAM" id="SSF53720">
    <property type="entry name" value="ALDH-like"/>
    <property type="match status" value="1"/>
</dbReference>
<dbReference type="InterPro" id="IPR016161">
    <property type="entry name" value="Ald_DH/histidinol_DH"/>
</dbReference>
<dbReference type="RefSeq" id="WP_067377373.1">
    <property type="nucleotide sequence ID" value="NZ_CP015839.1"/>
</dbReference>
<evidence type="ECO:0008006" key="3">
    <source>
        <dbReference type="Google" id="ProtNLM"/>
    </source>
</evidence>
<sequence length="234" mass="24548">MIKQTQLVQAAQSALSAWEGWNGLGVAGRAQLLQHFVAQLAQEQASMAQWQIDQALRLIDAPLEMQGPTGESNLLSTSGRGLYIIAGDQRSSETAMVGQLVAALISGNVVLLAPDASQNGFCRDLLRQLSAGSCPAAVAQLLEGAESVLQLSLCPSLAGIACVCDDDTARELNRQLCSRDGVLVQLVAETDAAGLSLIGSEQYLYRFITEQVCSTNTTAVGGNATLLELGSLAE</sequence>
<dbReference type="Proteomes" id="UP000078070">
    <property type="component" value="Chromosome"/>
</dbReference>
<evidence type="ECO:0000313" key="2">
    <source>
        <dbReference type="Proteomes" id="UP000078070"/>
    </source>
</evidence>
<dbReference type="AlphaFoldDB" id="A0A1A9ETX8"/>
<keyword evidence="2" id="KW-1185">Reference proteome</keyword>
<dbReference type="STRING" id="1821621.A8C75_02005"/>
<protein>
    <recommendedName>
        <fullName evidence="3">Aldehyde dehydrogenase domain-containing protein</fullName>
    </recommendedName>
</protein>
<proteinExistence type="predicted"/>
<dbReference type="KEGG" id="mars:A8C75_02005"/>